<comment type="caution">
    <text evidence="1">The sequence shown here is derived from an EMBL/GenBank/DDBJ whole genome shotgun (WGS) entry which is preliminary data.</text>
</comment>
<evidence type="ECO:0000313" key="2">
    <source>
        <dbReference type="Proteomes" id="UP000194204"/>
    </source>
</evidence>
<proteinExistence type="predicted"/>
<dbReference type="AlphaFoldDB" id="A0A1Y2S726"/>
<dbReference type="OrthoDB" id="3196789at2"/>
<sequence>MNVMEIRITEECKRLGLSQADFESLTGYSCNTQTSYEHNKIPLGGLCLHKLAEHGFDTMYIITGNRVQSMSISIEEQEIIENYRAMNQASRLNIQTASHAVVYKRHNESIRVQISTDL</sequence>
<dbReference type="STRING" id="40578.Xbed_03683"/>
<protein>
    <submittedName>
        <fullName evidence="1">Transcriptional regulator</fullName>
    </submittedName>
</protein>
<dbReference type="RefSeq" id="WP_086114264.1">
    <property type="nucleotide sequence ID" value="NZ_CAWNHF010000188.1"/>
</dbReference>
<accession>A0A1Y2S726</accession>
<dbReference type="Proteomes" id="UP000194204">
    <property type="component" value="Unassembled WGS sequence"/>
</dbReference>
<gene>
    <name evidence="1" type="ORF">Xbed_03683</name>
</gene>
<reference evidence="1 2" key="1">
    <citation type="submission" date="2017-01" db="EMBL/GenBank/DDBJ databases">
        <title>Deconstructing symbiosis and pathogenesis requirements using a combined genomic-metabolomic approach.</title>
        <authorList>
            <person name="Tobias N.J."/>
            <person name="Wolff H."/>
            <person name="Djahanschiri B."/>
            <person name="Ebersberger I."/>
            <person name="Bode H.B."/>
        </authorList>
    </citation>
    <scope>NUCLEOTIDE SEQUENCE [LARGE SCALE GENOMIC DNA]</scope>
    <source>
        <strain evidence="1 2">DSM 4764</strain>
    </source>
</reference>
<evidence type="ECO:0000313" key="1">
    <source>
        <dbReference type="EMBL" id="OTA14448.1"/>
    </source>
</evidence>
<dbReference type="EMBL" id="MUBK01000079">
    <property type="protein sequence ID" value="OTA14448.1"/>
    <property type="molecule type" value="Genomic_DNA"/>
</dbReference>
<organism evidence="1 2">
    <name type="scientific">Xenorhabdus beddingii</name>
    <dbReference type="NCBI Taxonomy" id="40578"/>
    <lineage>
        <taxon>Bacteria</taxon>
        <taxon>Pseudomonadati</taxon>
        <taxon>Pseudomonadota</taxon>
        <taxon>Gammaproteobacteria</taxon>
        <taxon>Enterobacterales</taxon>
        <taxon>Morganellaceae</taxon>
        <taxon>Xenorhabdus</taxon>
    </lineage>
</organism>
<name>A0A1Y2S726_9GAMM</name>
<keyword evidence="2" id="KW-1185">Reference proteome</keyword>